<evidence type="ECO:0000256" key="3">
    <source>
        <dbReference type="ARBA" id="ARBA00009587"/>
    </source>
</evidence>
<evidence type="ECO:0000313" key="13">
    <source>
        <dbReference type="Proteomes" id="UP000199352"/>
    </source>
</evidence>
<evidence type="ECO:0000256" key="5">
    <source>
        <dbReference type="ARBA" id="ARBA00022516"/>
    </source>
</evidence>
<evidence type="ECO:0000256" key="10">
    <source>
        <dbReference type="ARBA" id="ARBA00048109"/>
    </source>
</evidence>
<keyword evidence="7" id="KW-0319">Glycerol metabolism</keyword>
<proteinExistence type="inferred from homology"/>
<evidence type="ECO:0000259" key="11">
    <source>
        <dbReference type="Pfam" id="PF03007"/>
    </source>
</evidence>
<dbReference type="PANTHER" id="PTHR31650">
    <property type="entry name" value="O-ACYLTRANSFERASE (WSD1-LIKE) FAMILY PROTEIN"/>
    <property type="match status" value="1"/>
</dbReference>
<protein>
    <recommendedName>
        <fullName evidence="4">diacylglycerol O-acyltransferase</fullName>
        <ecNumber evidence="4">2.3.1.20</ecNumber>
    </recommendedName>
</protein>
<dbReference type="EMBL" id="FOFR01000019">
    <property type="protein sequence ID" value="SER99692.1"/>
    <property type="molecule type" value="Genomic_DNA"/>
</dbReference>
<dbReference type="GO" id="GO:0051701">
    <property type="term" value="P:biological process involved in interaction with host"/>
    <property type="evidence" value="ECO:0007669"/>
    <property type="project" value="TreeGrafter"/>
</dbReference>
<gene>
    <name evidence="12" type="ORF">SAMN05216188_11924</name>
</gene>
<dbReference type="GO" id="GO:0006071">
    <property type="term" value="P:glycerol metabolic process"/>
    <property type="evidence" value="ECO:0007669"/>
    <property type="project" value="UniProtKB-KW"/>
</dbReference>
<accession>A0A1H9TRA2</accession>
<evidence type="ECO:0000256" key="8">
    <source>
        <dbReference type="ARBA" id="ARBA00023098"/>
    </source>
</evidence>
<organism evidence="12 13">
    <name type="scientific">Lentzea xinjiangensis</name>
    <dbReference type="NCBI Taxonomy" id="402600"/>
    <lineage>
        <taxon>Bacteria</taxon>
        <taxon>Bacillati</taxon>
        <taxon>Actinomycetota</taxon>
        <taxon>Actinomycetes</taxon>
        <taxon>Pseudonocardiales</taxon>
        <taxon>Pseudonocardiaceae</taxon>
        <taxon>Lentzea</taxon>
    </lineage>
</organism>
<dbReference type="UniPathway" id="UPA00282"/>
<evidence type="ECO:0000313" key="12">
    <source>
        <dbReference type="EMBL" id="SER99692.1"/>
    </source>
</evidence>
<keyword evidence="9 12" id="KW-0012">Acyltransferase</keyword>
<dbReference type="PANTHER" id="PTHR31650:SF1">
    <property type="entry name" value="WAX ESTER SYNTHASE_DIACYLGLYCEROL ACYLTRANSFERASE 4-RELATED"/>
    <property type="match status" value="1"/>
</dbReference>
<comment type="pathway">
    <text evidence="1">Glycerolipid metabolism; triacylglycerol biosynthesis.</text>
</comment>
<dbReference type="InterPro" id="IPR045034">
    <property type="entry name" value="O-acyltransferase_WSD1-like"/>
</dbReference>
<evidence type="ECO:0000256" key="6">
    <source>
        <dbReference type="ARBA" id="ARBA00022679"/>
    </source>
</evidence>
<keyword evidence="13" id="KW-1185">Reference proteome</keyword>
<dbReference type="AlphaFoldDB" id="A0A1H9TRA2"/>
<feature type="domain" description="O-acyltransferase WSD1-like N-terminal" evidence="11">
    <location>
        <begin position="78"/>
        <end position="157"/>
    </location>
</feature>
<dbReference type="GO" id="GO:0005886">
    <property type="term" value="C:plasma membrane"/>
    <property type="evidence" value="ECO:0007669"/>
    <property type="project" value="TreeGrafter"/>
</dbReference>
<evidence type="ECO:0000256" key="7">
    <source>
        <dbReference type="ARBA" id="ARBA00022798"/>
    </source>
</evidence>
<dbReference type="Pfam" id="PF03007">
    <property type="entry name" value="WS_DGAT_cat"/>
    <property type="match status" value="1"/>
</dbReference>
<reference evidence="13" key="1">
    <citation type="submission" date="2016-10" db="EMBL/GenBank/DDBJ databases">
        <authorList>
            <person name="Varghese N."/>
            <person name="Submissions S."/>
        </authorList>
    </citation>
    <scope>NUCLEOTIDE SEQUENCE [LARGE SCALE GENOMIC DNA]</scope>
    <source>
        <strain evidence="13">CGMCC 4.3525</strain>
    </source>
</reference>
<dbReference type="InterPro" id="IPR004255">
    <property type="entry name" value="O-acyltransferase_WSD1_N"/>
</dbReference>
<comment type="catalytic activity">
    <reaction evidence="10">
        <text>an acyl-CoA + a 1,2-diacyl-sn-glycerol = a triacyl-sn-glycerol + CoA</text>
        <dbReference type="Rhea" id="RHEA:10868"/>
        <dbReference type="ChEBI" id="CHEBI:17815"/>
        <dbReference type="ChEBI" id="CHEBI:57287"/>
        <dbReference type="ChEBI" id="CHEBI:58342"/>
        <dbReference type="ChEBI" id="CHEBI:64615"/>
        <dbReference type="EC" id="2.3.1.20"/>
    </reaction>
</comment>
<dbReference type="GO" id="GO:0071731">
    <property type="term" value="P:response to nitric oxide"/>
    <property type="evidence" value="ECO:0007669"/>
    <property type="project" value="TreeGrafter"/>
</dbReference>
<dbReference type="SUPFAM" id="SSF52777">
    <property type="entry name" value="CoA-dependent acyltransferases"/>
    <property type="match status" value="2"/>
</dbReference>
<keyword evidence="6 12" id="KW-0808">Transferase</keyword>
<dbReference type="GO" id="GO:0019432">
    <property type="term" value="P:triglyceride biosynthetic process"/>
    <property type="evidence" value="ECO:0007669"/>
    <property type="project" value="UniProtKB-UniPathway"/>
</dbReference>
<name>A0A1H9TRA2_9PSEU</name>
<keyword evidence="5" id="KW-0444">Lipid biosynthesis</keyword>
<dbReference type="GO" id="GO:0004144">
    <property type="term" value="F:diacylglycerol O-acyltransferase activity"/>
    <property type="evidence" value="ECO:0007669"/>
    <property type="project" value="UniProtKB-EC"/>
</dbReference>
<comment type="pathway">
    <text evidence="2">Lipid metabolism.</text>
</comment>
<comment type="similarity">
    <text evidence="3">Belongs to the long-chain O-acyltransferase family.</text>
</comment>
<evidence type="ECO:0000256" key="2">
    <source>
        <dbReference type="ARBA" id="ARBA00005189"/>
    </source>
</evidence>
<dbReference type="GO" id="GO:0001666">
    <property type="term" value="P:response to hypoxia"/>
    <property type="evidence" value="ECO:0007669"/>
    <property type="project" value="TreeGrafter"/>
</dbReference>
<keyword evidence="8" id="KW-0443">Lipid metabolism</keyword>
<evidence type="ECO:0000256" key="4">
    <source>
        <dbReference type="ARBA" id="ARBA00013244"/>
    </source>
</evidence>
<dbReference type="EC" id="2.3.1.20" evidence="4"/>
<dbReference type="Proteomes" id="UP000199352">
    <property type="component" value="Unassembled WGS sequence"/>
</dbReference>
<dbReference type="Gene3D" id="3.30.559.30">
    <property type="entry name" value="Nonribosomal peptide synthetase, condensation domain"/>
    <property type="match status" value="1"/>
</dbReference>
<evidence type="ECO:0000256" key="9">
    <source>
        <dbReference type="ARBA" id="ARBA00023315"/>
    </source>
</evidence>
<sequence>MDLLLHDMTARHPDSAPHIGLLLRVKGDPMSLRQRMLTHLRQHLPALPILSTTIAPGRDRWNIEEQDPDHRLHDHLLTRGQSPEDQVQRIIRTPLPRSGSRWDVHLIHGYTDDRYAVFFRTHHSLHDGAGLVHTLETLFGRADASTLRSSAVVATHAQAHPRPARSILYAVRALARNATKTAVWDDPEHPLSSERNFRWIGVPTDLLRNAARAWNCSVNDVYLAAFARAVSSWAAEHWKHAAGRDIDIAVPLNLRHPREVGAPGVYVAPVRITLPGRPLPTNQLIRCTARATAPLKSGGEREAVRWLTDKIPERVYARLTRFLITPDRATPGVSYVVLRNELRFGQDLVEEVAPLMALPEGCPLTVALTTYRTTSTACFVTDRALPGMDNLHTRWRESVEELARQEPPSPN</sequence>
<dbReference type="STRING" id="402600.SAMN05216188_11924"/>
<evidence type="ECO:0000256" key="1">
    <source>
        <dbReference type="ARBA" id="ARBA00004771"/>
    </source>
</evidence>